<dbReference type="Gene3D" id="1.25.40.10">
    <property type="entry name" value="Tetratricopeptide repeat domain"/>
    <property type="match status" value="1"/>
</dbReference>
<dbReference type="EMBL" id="WNXC01000010">
    <property type="protein sequence ID" value="MBB2151573.1"/>
    <property type="molecule type" value="Genomic_DNA"/>
</dbReference>
<sequence>MDILYTTEEKYLEALEELNFGEPPKALHLLNAIIQTDPDYARAYCSLGNIYQDKLKNYQTAGYYYKKCIELEPEFPDTYLPYLRLLTTLEMPRLAEQIFSQALATKGVCKCCIYEQMGMYAEQDKRWEAANEFYKKALLNSTGIEDKSALHDNLERLKDKKRLTSQVIYNFQSPD</sequence>
<dbReference type="SUPFAM" id="SSF48452">
    <property type="entry name" value="TPR-like"/>
    <property type="match status" value="1"/>
</dbReference>
<name>A0ABR6F4E0_9SPHI</name>
<evidence type="ECO:0000313" key="1">
    <source>
        <dbReference type="EMBL" id="MBB2151573.1"/>
    </source>
</evidence>
<accession>A0ABR6F4E0</accession>
<dbReference type="Pfam" id="PF13181">
    <property type="entry name" value="TPR_8"/>
    <property type="match status" value="1"/>
</dbReference>
<keyword evidence="2" id="KW-1185">Reference proteome</keyword>
<protein>
    <recommendedName>
        <fullName evidence="3">Tetratricopeptide repeat protein</fullName>
    </recommendedName>
</protein>
<gene>
    <name evidence="1" type="ORF">GM920_21915</name>
</gene>
<dbReference type="InterPro" id="IPR011990">
    <property type="entry name" value="TPR-like_helical_dom_sf"/>
</dbReference>
<evidence type="ECO:0008006" key="3">
    <source>
        <dbReference type="Google" id="ProtNLM"/>
    </source>
</evidence>
<organism evidence="1 2">
    <name type="scientific">Pedobacter gandavensis</name>
    <dbReference type="NCBI Taxonomy" id="2679963"/>
    <lineage>
        <taxon>Bacteria</taxon>
        <taxon>Pseudomonadati</taxon>
        <taxon>Bacteroidota</taxon>
        <taxon>Sphingobacteriia</taxon>
        <taxon>Sphingobacteriales</taxon>
        <taxon>Sphingobacteriaceae</taxon>
        <taxon>Pedobacter</taxon>
    </lineage>
</organism>
<comment type="caution">
    <text evidence="1">The sequence shown here is derived from an EMBL/GenBank/DDBJ whole genome shotgun (WGS) entry which is preliminary data.</text>
</comment>
<evidence type="ECO:0000313" key="2">
    <source>
        <dbReference type="Proteomes" id="UP000636110"/>
    </source>
</evidence>
<reference evidence="1 2" key="1">
    <citation type="submission" date="2019-11" db="EMBL/GenBank/DDBJ databases">
        <title>Description of Pedobacter sp. LMG 31462T.</title>
        <authorList>
            <person name="Carlier A."/>
            <person name="Qi S."/>
            <person name="Vandamme P."/>
        </authorList>
    </citation>
    <scope>NUCLEOTIDE SEQUENCE [LARGE SCALE GENOMIC DNA]</scope>
    <source>
        <strain evidence="1 2">LMG 31462</strain>
    </source>
</reference>
<dbReference type="RefSeq" id="WP_182961532.1">
    <property type="nucleotide sequence ID" value="NZ_WNXC01000010.1"/>
</dbReference>
<proteinExistence type="predicted"/>
<dbReference type="InterPro" id="IPR019734">
    <property type="entry name" value="TPR_rpt"/>
</dbReference>
<dbReference type="Proteomes" id="UP000636110">
    <property type="component" value="Unassembled WGS sequence"/>
</dbReference>